<dbReference type="GO" id="GO:0016787">
    <property type="term" value="F:hydrolase activity"/>
    <property type="evidence" value="ECO:0007669"/>
    <property type="project" value="InterPro"/>
</dbReference>
<dbReference type="GO" id="GO:0003677">
    <property type="term" value="F:DNA binding"/>
    <property type="evidence" value="ECO:0007669"/>
    <property type="project" value="InterPro"/>
</dbReference>
<dbReference type="PANTHER" id="PTHR47396">
    <property type="entry name" value="TYPE I RESTRICTION ENZYME ECOKI R PROTEIN"/>
    <property type="match status" value="1"/>
</dbReference>
<dbReference type="InterPro" id="IPR050742">
    <property type="entry name" value="Helicase_Restrict-Modif_Enz"/>
</dbReference>
<dbReference type="InterPro" id="IPR027417">
    <property type="entry name" value="P-loop_NTPase"/>
</dbReference>
<dbReference type="PROSITE" id="PS51192">
    <property type="entry name" value="HELICASE_ATP_BIND_1"/>
    <property type="match status" value="1"/>
</dbReference>
<evidence type="ECO:0000313" key="5">
    <source>
        <dbReference type="Proteomes" id="UP000293171"/>
    </source>
</evidence>
<dbReference type="GO" id="GO:0005524">
    <property type="term" value="F:ATP binding"/>
    <property type="evidence" value="ECO:0007669"/>
    <property type="project" value="InterPro"/>
</dbReference>
<dbReference type="InterPro" id="IPR006935">
    <property type="entry name" value="Helicase/UvrB_N"/>
</dbReference>
<dbReference type="Proteomes" id="UP000293171">
    <property type="component" value="Segment"/>
</dbReference>
<dbReference type="PROSITE" id="PS51194">
    <property type="entry name" value="HELICASE_CTER"/>
    <property type="match status" value="1"/>
</dbReference>
<dbReference type="PANTHER" id="PTHR47396:SF1">
    <property type="entry name" value="ATP-DEPENDENT HELICASE IRC3-RELATED"/>
    <property type="match status" value="1"/>
</dbReference>
<evidence type="ECO:0000256" key="1">
    <source>
        <dbReference type="SAM" id="MobiDB-lite"/>
    </source>
</evidence>
<accession>A0A481W119</accession>
<name>A0A481W119_9CAUD</name>
<dbReference type="SMART" id="SM00490">
    <property type="entry name" value="HELICc"/>
    <property type="match status" value="1"/>
</dbReference>
<gene>
    <name evidence="4" type="primary">51</name>
    <name evidence="4" type="ORF">SEA_ROBYN_51</name>
</gene>
<dbReference type="Gene3D" id="3.40.50.300">
    <property type="entry name" value="P-loop containing nucleotide triphosphate hydrolases"/>
    <property type="match status" value="2"/>
</dbReference>
<proteinExistence type="predicted"/>
<dbReference type="SUPFAM" id="SSF52540">
    <property type="entry name" value="P-loop containing nucleoside triphosphate hydrolases"/>
    <property type="match status" value="1"/>
</dbReference>
<evidence type="ECO:0000313" key="4">
    <source>
        <dbReference type="EMBL" id="QBI99591.1"/>
    </source>
</evidence>
<keyword evidence="4" id="KW-0067">ATP-binding</keyword>
<dbReference type="InterPro" id="IPR001650">
    <property type="entry name" value="Helicase_C-like"/>
</dbReference>
<organism evidence="4 5">
    <name type="scientific">Mycobacterium phage Robyn</name>
    <dbReference type="NCBI Taxonomy" id="2530145"/>
    <lineage>
        <taxon>Viruses</taxon>
        <taxon>Duplodnaviria</taxon>
        <taxon>Heunggongvirae</taxon>
        <taxon>Uroviricota</taxon>
        <taxon>Caudoviricetes</taxon>
        <taxon>Bclasvirinae</taxon>
        <taxon>Pegunavirus</taxon>
        <taxon>Pegunavirus manad</taxon>
    </lineage>
</organism>
<dbReference type="Pfam" id="PF04851">
    <property type="entry name" value="ResIII"/>
    <property type="match status" value="1"/>
</dbReference>
<dbReference type="GO" id="GO:0004386">
    <property type="term" value="F:helicase activity"/>
    <property type="evidence" value="ECO:0007669"/>
    <property type="project" value="UniProtKB-KW"/>
</dbReference>
<feature type="region of interest" description="Disordered" evidence="1">
    <location>
        <begin position="1"/>
        <end position="41"/>
    </location>
</feature>
<protein>
    <submittedName>
        <fullName evidence="4">DNA helicase</fullName>
    </submittedName>
</protein>
<keyword evidence="4" id="KW-0347">Helicase</keyword>
<dbReference type="EMBL" id="MK524526">
    <property type="protein sequence ID" value="QBI99591.1"/>
    <property type="molecule type" value="Genomic_DNA"/>
</dbReference>
<sequence length="601" mass="65296">MKPKPAQVSRSPHQHQQHTSNTPTAHQHHTKAPHMTSPAPRELRPYQREAVEAIESHWSQGVTRVGVVLPTGTGKSTVIGRTAVNGYQNREPVLMVAHRGELIDQMAGTIFEVDPSIPRSHVGIVRAEMDDHSAPIVVATLQTLATAHRREAVGFRRRILWDEVHHAGAEGFHTTFTELGGYTDALFAGFTATMRRDDKGKSPVGLGDVIEKVVYEKDILWAIDSGYLVRPRGLTVRIKNLNALDDVRTVAGDFQQSDLAEVMEAATEYVVDAIKLHAADRRPIIFAASVDAAHHIADALTAADFPAVAVTGSMSYAERQPVYEAYRNGTAKALVTVQVLTEGADFPMCDCVVLARPTRSRNLYSQMIGRALRLYDGKQDALVLDLAGSSRSMKLVNLTQLVPGVDAAEVTEDGSVIEIEPDDELPGEGSDPTPKIVRQGPVEMVVIDLLSGSDVTWCETTLGVPFIPLMDDEIVFVWPKDGYRPLDANATSWAVATMSTKTGRGGWVSGSGAVGVAEPDYIGLEAACEAAEAWIVNSGKRLPSKKDSWRRKQPATAKQIAFARGLGIVGADAMTKAELSDEISTVKISRRLDRNITRIEA</sequence>
<feature type="domain" description="Helicase C-terminal" evidence="3">
    <location>
        <begin position="269"/>
        <end position="416"/>
    </location>
</feature>
<feature type="domain" description="Helicase ATP-binding" evidence="2">
    <location>
        <begin position="67"/>
        <end position="212"/>
    </location>
</feature>
<evidence type="ECO:0000259" key="3">
    <source>
        <dbReference type="PROSITE" id="PS51194"/>
    </source>
</evidence>
<dbReference type="InterPro" id="IPR014001">
    <property type="entry name" value="Helicase_ATP-bd"/>
</dbReference>
<dbReference type="SMART" id="SM00487">
    <property type="entry name" value="DEXDc"/>
    <property type="match status" value="1"/>
</dbReference>
<dbReference type="Pfam" id="PF00271">
    <property type="entry name" value="Helicase_C"/>
    <property type="match status" value="1"/>
</dbReference>
<evidence type="ECO:0000259" key="2">
    <source>
        <dbReference type="PROSITE" id="PS51192"/>
    </source>
</evidence>
<keyword evidence="4" id="KW-0547">Nucleotide-binding</keyword>
<reference evidence="4 5" key="1">
    <citation type="submission" date="2019-02" db="EMBL/GenBank/DDBJ databases">
        <authorList>
            <person name="Wallace C.J."/>
            <person name="Baxter A."/>
            <person name="Borrie Z."/>
            <person name="Elder J."/>
            <person name="Massey O."/>
            <person name="Wong A."/>
            <person name="Freed N.E."/>
            <person name="Hendrickson H.L."/>
            <person name="Garlena R.A."/>
            <person name="Russell D.A."/>
            <person name="Pope W.H."/>
            <person name="Jacobs-Sera D."/>
            <person name="Hatfull G.F."/>
        </authorList>
    </citation>
    <scope>NUCLEOTIDE SEQUENCE [LARGE SCALE GENOMIC DNA]</scope>
</reference>
<keyword evidence="4" id="KW-0378">Hydrolase</keyword>